<evidence type="ECO:0000259" key="17">
    <source>
        <dbReference type="Pfam" id="PF05201"/>
    </source>
</evidence>
<evidence type="ECO:0000259" key="16">
    <source>
        <dbReference type="Pfam" id="PF01488"/>
    </source>
</evidence>
<dbReference type="NCBIfam" id="TIGR01035">
    <property type="entry name" value="hemA"/>
    <property type="match status" value="1"/>
</dbReference>
<evidence type="ECO:0000259" key="15">
    <source>
        <dbReference type="Pfam" id="PF00745"/>
    </source>
</evidence>
<feature type="coiled-coil region" evidence="14">
    <location>
        <begin position="298"/>
        <end position="329"/>
    </location>
</feature>
<feature type="binding site" evidence="8 10">
    <location>
        <position position="108"/>
    </location>
    <ligand>
        <name>substrate</name>
    </ligand>
</feature>
<feature type="domain" description="Tetrapyrrole biosynthesis glutamyl-tRNA reductase dimerisation" evidence="15">
    <location>
        <begin position="307"/>
        <end position="407"/>
    </location>
</feature>
<comment type="caution">
    <text evidence="19">The sequence shown here is derived from an EMBL/GenBank/DDBJ whole genome shotgun (WGS) entry which is preliminary data.</text>
</comment>
<accession>A0A7C3RHZ0</accession>
<dbReference type="PANTHER" id="PTHR43013">
    <property type="entry name" value="GLUTAMYL-TRNA REDUCTASE"/>
    <property type="match status" value="1"/>
</dbReference>
<keyword evidence="14" id="KW-0175">Coiled coil</keyword>
<evidence type="ECO:0000256" key="10">
    <source>
        <dbReference type="PIRSR" id="PIRSR000445-2"/>
    </source>
</evidence>
<evidence type="ECO:0000256" key="1">
    <source>
        <dbReference type="ARBA" id="ARBA00005059"/>
    </source>
</evidence>
<feature type="site" description="Important for activity" evidence="8 12">
    <location>
        <position position="87"/>
    </location>
</feature>
<dbReference type="InterPro" id="IPR000343">
    <property type="entry name" value="4pyrrol_synth_GluRdtase"/>
</dbReference>
<dbReference type="InterPro" id="IPR015895">
    <property type="entry name" value="4pyrrol_synth_GluRdtase_N"/>
</dbReference>
<evidence type="ECO:0000256" key="5">
    <source>
        <dbReference type="ARBA" id="ARBA00023002"/>
    </source>
</evidence>
<comment type="similarity">
    <text evidence="2 8 13">Belongs to the glutamyl-tRNA reductase family.</text>
</comment>
<dbReference type="InterPro" id="IPR036453">
    <property type="entry name" value="GluRdtase_dimer_dom_sf"/>
</dbReference>
<dbReference type="EC" id="1.2.1.70" evidence="3 8"/>
<dbReference type="CDD" id="cd05213">
    <property type="entry name" value="NAD_bind_Glutamyl_tRNA_reduct"/>
    <property type="match status" value="1"/>
</dbReference>
<dbReference type="GO" id="GO:0008883">
    <property type="term" value="F:glutamyl-tRNA reductase activity"/>
    <property type="evidence" value="ECO:0007669"/>
    <property type="project" value="UniProtKB-UniRule"/>
</dbReference>
<dbReference type="InterPro" id="IPR036291">
    <property type="entry name" value="NAD(P)-bd_dom_sf"/>
</dbReference>
<feature type="active site" description="Nucleophile" evidence="8 9">
    <location>
        <position position="47"/>
    </location>
</feature>
<dbReference type="UniPathway" id="UPA00251">
    <property type="reaction ID" value="UER00316"/>
</dbReference>
<dbReference type="FunFam" id="3.40.50.720:FF:000031">
    <property type="entry name" value="Glutamyl-tRNA reductase"/>
    <property type="match status" value="1"/>
</dbReference>
<comment type="miscellaneous">
    <text evidence="8">During catalysis, the active site Cys acts as a nucleophile attacking the alpha-carbonyl group of tRNA-bound glutamate with the formation of a thioester intermediate between enzyme and glutamate, and the concomitant release of tRNA(Glu). The thioester intermediate is finally reduced by direct hydride transfer from NADPH, to form the product GSA.</text>
</comment>
<dbReference type="Pfam" id="PF01488">
    <property type="entry name" value="Shikimate_DH"/>
    <property type="match status" value="1"/>
</dbReference>
<protein>
    <recommendedName>
        <fullName evidence="3 8">Glutamyl-tRNA reductase</fullName>
        <shortName evidence="8">GluTR</shortName>
        <ecNumber evidence="3 8">1.2.1.70</ecNumber>
    </recommendedName>
</protein>
<evidence type="ECO:0000313" key="18">
    <source>
        <dbReference type="EMBL" id="HET21597.1"/>
    </source>
</evidence>
<dbReference type="PROSITE" id="PS00747">
    <property type="entry name" value="GLUTR"/>
    <property type="match status" value="1"/>
</dbReference>
<feature type="binding site" evidence="8 11">
    <location>
        <begin position="177"/>
        <end position="182"/>
    </location>
    <ligand>
        <name>NADP(+)</name>
        <dbReference type="ChEBI" id="CHEBI:58349"/>
    </ligand>
</feature>
<feature type="binding site" evidence="8 10">
    <location>
        <begin position="102"/>
        <end position="104"/>
    </location>
    <ligand>
        <name>substrate</name>
    </ligand>
</feature>
<evidence type="ECO:0000313" key="19">
    <source>
        <dbReference type="EMBL" id="HFW32606.1"/>
    </source>
</evidence>
<keyword evidence="6 8" id="KW-0627">Porphyrin biosynthesis</keyword>
<evidence type="ECO:0000256" key="12">
    <source>
        <dbReference type="PIRSR" id="PIRSR000445-4"/>
    </source>
</evidence>
<comment type="pathway">
    <text evidence="1 8 13">Porphyrin-containing compound metabolism; protoporphyrin-IX biosynthesis; 5-aminolevulinate from L-glutamyl-tRNA(Glu): step 1/2.</text>
</comment>
<feature type="binding site" evidence="8 10">
    <location>
        <begin position="46"/>
        <end position="49"/>
    </location>
    <ligand>
        <name>substrate</name>
    </ligand>
</feature>
<dbReference type="InterPro" id="IPR006151">
    <property type="entry name" value="Shikm_DH/Glu-tRNA_Rdtase"/>
</dbReference>
<organism evidence="19">
    <name type="scientific">Archaeoglobus fulgidus</name>
    <dbReference type="NCBI Taxonomy" id="2234"/>
    <lineage>
        <taxon>Archaea</taxon>
        <taxon>Methanobacteriati</taxon>
        <taxon>Methanobacteriota</taxon>
        <taxon>Archaeoglobi</taxon>
        <taxon>Archaeoglobales</taxon>
        <taxon>Archaeoglobaceae</taxon>
        <taxon>Archaeoglobus</taxon>
    </lineage>
</organism>
<comment type="function">
    <text evidence="8">Catalyzes the NADPH-dependent reduction of glutamyl-tRNA(Glu) to glutamate 1-semialdehyde (GSA).</text>
</comment>
<comment type="catalytic activity">
    <reaction evidence="7 8 13">
        <text>(S)-4-amino-5-oxopentanoate + tRNA(Glu) + NADP(+) = L-glutamyl-tRNA(Glu) + NADPH + H(+)</text>
        <dbReference type="Rhea" id="RHEA:12344"/>
        <dbReference type="Rhea" id="RHEA-COMP:9663"/>
        <dbReference type="Rhea" id="RHEA-COMP:9680"/>
        <dbReference type="ChEBI" id="CHEBI:15378"/>
        <dbReference type="ChEBI" id="CHEBI:57501"/>
        <dbReference type="ChEBI" id="CHEBI:57783"/>
        <dbReference type="ChEBI" id="CHEBI:58349"/>
        <dbReference type="ChEBI" id="CHEBI:78442"/>
        <dbReference type="ChEBI" id="CHEBI:78520"/>
        <dbReference type="EC" id="1.2.1.70"/>
    </reaction>
</comment>
<comment type="domain">
    <text evidence="8">Possesses an unusual extended V-shaped dimeric structure with each monomer consisting of three distinct domains arranged along a curved 'spinal' alpha-helix. The N-terminal catalytic domain specifically recognizes the glutamate moiety of the substrate. The second domain is the NADPH-binding domain, and the third C-terminal domain is responsible for dimerization.</text>
</comment>
<dbReference type="EMBL" id="DTLB01000038">
    <property type="protein sequence ID" value="HFW32606.1"/>
    <property type="molecule type" value="Genomic_DNA"/>
</dbReference>
<evidence type="ECO:0000256" key="8">
    <source>
        <dbReference type="HAMAP-Rule" id="MF_00087"/>
    </source>
</evidence>
<dbReference type="InterPro" id="IPR015896">
    <property type="entry name" value="4pyrrol_synth_GluRdtase_dimer"/>
</dbReference>
<dbReference type="AlphaFoldDB" id="A0A7C3RHZ0"/>
<dbReference type="Pfam" id="PF00745">
    <property type="entry name" value="GlutR_dimer"/>
    <property type="match status" value="1"/>
</dbReference>
<keyword evidence="4 8" id="KW-0521">NADP</keyword>
<proteinExistence type="inferred from homology"/>
<evidence type="ECO:0000256" key="6">
    <source>
        <dbReference type="ARBA" id="ARBA00023244"/>
    </source>
</evidence>
<feature type="domain" description="Glutamyl-tRNA reductase N-terminal" evidence="17">
    <location>
        <begin position="6"/>
        <end position="144"/>
    </location>
</feature>
<dbReference type="Gene3D" id="3.30.460.30">
    <property type="entry name" value="Glutamyl-tRNA reductase, N-terminal domain"/>
    <property type="match status" value="1"/>
</dbReference>
<dbReference type="EMBL" id="DSQD01000108">
    <property type="protein sequence ID" value="HGF87486.1"/>
    <property type="molecule type" value="Genomic_DNA"/>
</dbReference>
<evidence type="ECO:0000256" key="4">
    <source>
        <dbReference type="ARBA" id="ARBA00022857"/>
    </source>
</evidence>
<evidence type="ECO:0000256" key="13">
    <source>
        <dbReference type="RuleBase" id="RU000584"/>
    </source>
</evidence>
<sequence>MDIGCITISHKKARVEEIEKVWLTVKPKLEEFISNCNFTEYAYIFTCNRFEIYLVGEDLETCLKKIAEELGISEKAAIFTGESCLRHLLRVASGIESMIVGEEQILGQVRQCFNLCRESGHAGAVLERVFGKAVQVGRRVRKETAISRGSVSIGSAAVEVAERILGNLKGKKVLLVGAGEMGTLVAKAIAGKEVEAVLIANRTYEKAEELARRIGGIAVRFDRLVDYLKISDVVISATSAPHCVITKSDVEKAMNERRQKLLIIDIALPRDVEESVAEIEGVELLTIDDLRRVSEENLARRREEIKKVEKIIEEELEQLKLLLKEISARNAIAAMYSLAEKFIDEEVEELYSKLNVRYGVGEDVKELLNSFASSLIKKFLREPTVRLREAARRDEIHLIESVRYVFGGGNGRIPEGKNEKVEKSKFEVDVQRNESKL</sequence>
<evidence type="ECO:0000256" key="9">
    <source>
        <dbReference type="PIRSR" id="PIRSR000445-1"/>
    </source>
</evidence>
<evidence type="ECO:0000256" key="3">
    <source>
        <dbReference type="ARBA" id="ARBA00012970"/>
    </source>
</evidence>
<dbReference type="HAMAP" id="MF_00087">
    <property type="entry name" value="Glu_tRNA_reductase"/>
    <property type="match status" value="1"/>
</dbReference>
<dbReference type="SUPFAM" id="SSF69075">
    <property type="entry name" value="Glutamyl tRNA-reductase dimerization domain"/>
    <property type="match status" value="1"/>
</dbReference>
<dbReference type="PIRSF" id="PIRSF000445">
    <property type="entry name" value="4pyrrol_synth_GluRdtase"/>
    <property type="match status" value="1"/>
</dbReference>
<evidence type="ECO:0000256" key="14">
    <source>
        <dbReference type="SAM" id="Coils"/>
    </source>
</evidence>
<evidence type="ECO:0000256" key="7">
    <source>
        <dbReference type="ARBA" id="ARBA00047464"/>
    </source>
</evidence>
<evidence type="ECO:0000256" key="11">
    <source>
        <dbReference type="PIRSR" id="PIRSR000445-3"/>
    </source>
</evidence>
<keyword evidence="5 8" id="KW-0560">Oxidoreductase</keyword>
<dbReference type="FunFam" id="3.30.460.30:FF:000001">
    <property type="entry name" value="Glutamyl-tRNA reductase"/>
    <property type="match status" value="1"/>
</dbReference>
<evidence type="ECO:0000256" key="2">
    <source>
        <dbReference type="ARBA" id="ARBA00005916"/>
    </source>
</evidence>
<reference evidence="19" key="1">
    <citation type="journal article" date="2020" name="mSystems">
        <title>Genome- and Community-Level Interaction Insights into Carbon Utilization and Element Cycling Functions of Hydrothermarchaeota in Hydrothermal Sediment.</title>
        <authorList>
            <person name="Zhou Z."/>
            <person name="Liu Y."/>
            <person name="Xu W."/>
            <person name="Pan J."/>
            <person name="Luo Z.H."/>
            <person name="Li M."/>
        </authorList>
    </citation>
    <scope>NUCLEOTIDE SEQUENCE [LARGE SCALE GENOMIC DNA]</scope>
    <source>
        <strain evidence="18">SpSt-12</strain>
        <strain evidence="20">SpSt-38</strain>
        <strain evidence="19">SpSt-87</strain>
    </source>
</reference>
<dbReference type="PANTHER" id="PTHR43013:SF1">
    <property type="entry name" value="GLUTAMYL-TRNA REDUCTASE"/>
    <property type="match status" value="1"/>
</dbReference>
<dbReference type="GO" id="GO:0019353">
    <property type="term" value="P:protoporphyrinogen IX biosynthetic process from glutamate"/>
    <property type="evidence" value="ECO:0007669"/>
    <property type="project" value="TreeGrafter"/>
</dbReference>
<feature type="domain" description="Quinate/shikimate 5-dehydrogenase/glutamyl-tRNA reductase" evidence="16">
    <location>
        <begin position="159"/>
        <end position="293"/>
    </location>
</feature>
<evidence type="ECO:0000313" key="20">
    <source>
        <dbReference type="EMBL" id="HGF87486.1"/>
    </source>
</evidence>
<dbReference type="InterPro" id="IPR018214">
    <property type="entry name" value="GluRdtase_CS"/>
</dbReference>
<dbReference type="InterPro" id="IPR036343">
    <property type="entry name" value="GluRdtase_N_sf"/>
</dbReference>
<dbReference type="Pfam" id="PF05201">
    <property type="entry name" value="GlutR_N"/>
    <property type="match status" value="1"/>
</dbReference>
<dbReference type="GO" id="GO:0050661">
    <property type="term" value="F:NADP binding"/>
    <property type="evidence" value="ECO:0007669"/>
    <property type="project" value="InterPro"/>
</dbReference>
<gene>
    <name evidence="8 19" type="primary">hemA</name>
    <name evidence="18" type="ORF">ENN70_05895</name>
    <name evidence="20" type="ORF">ENR21_03545</name>
    <name evidence="19" type="ORF">ENW66_06605</name>
</gene>
<feature type="binding site" evidence="8 10">
    <location>
        <position position="97"/>
    </location>
    <ligand>
        <name>substrate</name>
    </ligand>
</feature>
<dbReference type="Gene3D" id="3.40.50.720">
    <property type="entry name" value="NAD(P)-binding Rossmann-like Domain"/>
    <property type="match status" value="1"/>
</dbReference>
<dbReference type="SUPFAM" id="SSF51735">
    <property type="entry name" value="NAD(P)-binding Rossmann-fold domains"/>
    <property type="match status" value="1"/>
</dbReference>
<dbReference type="EMBL" id="DSCQ01000072">
    <property type="protein sequence ID" value="HET21597.1"/>
    <property type="molecule type" value="Genomic_DNA"/>
</dbReference>
<comment type="subunit">
    <text evidence="8">Homodimer.</text>
</comment>
<dbReference type="SUPFAM" id="SSF69742">
    <property type="entry name" value="Glutamyl tRNA-reductase catalytic, N-terminal domain"/>
    <property type="match status" value="1"/>
</dbReference>
<name>A0A7C3RHZ0_ARCFL</name>